<dbReference type="AlphaFoldDB" id="A0A813VGM4"/>
<evidence type="ECO:0000256" key="7">
    <source>
        <dbReference type="ARBA" id="ARBA00042722"/>
    </source>
</evidence>
<keyword evidence="3" id="KW-0378">Hydrolase</keyword>
<feature type="binding site" evidence="12">
    <location>
        <position position="370"/>
    </location>
    <ligand>
        <name>Mg(2+)</name>
        <dbReference type="ChEBI" id="CHEBI:18420"/>
        <label>1</label>
    </ligand>
</feature>
<comment type="similarity">
    <text evidence="1">Belongs to the ADP-ribosylglycohydrolase family.</text>
</comment>
<proteinExistence type="inferred from homology"/>
<feature type="binding site" evidence="12">
    <location>
        <position position="607"/>
    </location>
    <ligand>
        <name>Mg(2+)</name>
        <dbReference type="ChEBI" id="CHEBI:18420"/>
        <label>1</label>
    </ligand>
</feature>
<comment type="catalytic activity">
    <reaction evidence="11">
        <text>alpha-NAD(+) + H2O = ADP-D-ribose + nicotinamide + H(+)</text>
        <dbReference type="Rhea" id="RHEA:68792"/>
        <dbReference type="ChEBI" id="CHEBI:15377"/>
        <dbReference type="ChEBI" id="CHEBI:15378"/>
        <dbReference type="ChEBI" id="CHEBI:17154"/>
        <dbReference type="ChEBI" id="CHEBI:57967"/>
        <dbReference type="ChEBI" id="CHEBI:77017"/>
    </reaction>
</comment>
<organism evidence="13 14">
    <name type="scientific">Adineta steineri</name>
    <dbReference type="NCBI Taxonomy" id="433720"/>
    <lineage>
        <taxon>Eukaryota</taxon>
        <taxon>Metazoa</taxon>
        <taxon>Spiralia</taxon>
        <taxon>Gnathifera</taxon>
        <taxon>Rotifera</taxon>
        <taxon>Eurotatoria</taxon>
        <taxon>Bdelloidea</taxon>
        <taxon>Adinetida</taxon>
        <taxon>Adinetidae</taxon>
        <taxon>Adineta</taxon>
    </lineage>
</organism>
<evidence type="ECO:0000256" key="12">
    <source>
        <dbReference type="PIRSR" id="PIRSR605502-1"/>
    </source>
</evidence>
<dbReference type="Gene3D" id="3.90.176.10">
    <property type="entry name" value="Toxin ADP-ribosyltransferase, Chain A, domain 1"/>
    <property type="match status" value="1"/>
</dbReference>
<dbReference type="Pfam" id="PF03747">
    <property type="entry name" value="ADP_ribosyl_GH"/>
    <property type="match status" value="1"/>
</dbReference>
<feature type="binding site" evidence="12">
    <location>
        <position position="371"/>
    </location>
    <ligand>
        <name>Mg(2+)</name>
        <dbReference type="ChEBI" id="CHEBI:18420"/>
        <label>1</label>
    </ligand>
</feature>
<reference evidence="13" key="1">
    <citation type="submission" date="2021-02" db="EMBL/GenBank/DDBJ databases">
        <authorList>
            <person name="Nowell W R."/>
        </authorList>
    </citation>
    <scope>NUCLEOTIDE SEQUENCE</scope>
</reference>
<dbReference type="SUPFAM" id="SSF56399">
    <property type="entry name" value="ADP-ribosylation"/>
    <property type="match status" value="1"/>
</dbReference>
<evidence type="ECO:0000256" key="9">
    <source>
        <dbReference type="ARBA" id="ARBA00043187"/>
    </source>
</evidence>
<dbReference type="Proteomes" id="UP000663845">
    <property type="component" value="Unassembled WGS sequence"/>
</dbReference>
<dbReference type="GO" id="GO:0004649">
    <property type="term" value="F:poly(ADP-ribose) glycohydrolase activity"/>
    <property type="evidence" value="ECO:0007669"/>
    <property type="project" value="UniProtKB-EC"/>
</dbReference>
<evidence type="ECO:0000256" key="10">
    <source>
        <dbReference type="ARBA" id="ARBA00043193"/>
    </source>
</evidence>
<dbReference type="InterPro" id="IPR005502">
    <property type="entry name" value="Ribosyl_crysJ1"/>
</dbReference>
<dbReference type="GO" id="GO:0046872">
    <property type="term" value="F:metal ion binding"/>
    <property type="evidence" value="ECO:0007669"/>
    <property type="project" value="UniProtKB-KW"/>
</dbReference>
<comment type="cofactor">
    <cofactor evidence="12">
        <name>Mg(2+)</name>
        <dbReference type="ChEBI" id="CHEBI:18420"/>
    </cofactor>
    <text evidence="12">Binds 2 magnesium ions per subunit.</text>
</comment>
<evidence type="ECO:0000256" key="8">
    <source>
        <dbReference type="ARBA" id="ARBA00042850"/>
    </source>
</evidence>
<dbReference type="PANTHER" id="PTHR16222">
    <property type="entry name" value="ADP-RIBOSYLGLYCOHYDROLASE"/>
    <property type="match status" value="1"/>
</dbReference>
<dbReference type="PANTHER" id="PTHR16222:SF24">
    <property type="entry name" value="ADP-RIBOSYLHYDROLASE ARH3"/>
    <property type="match status" value="1"/>
</dbReference>
<feature type="binding site" evidence="12">
    <location>
        <position position="608"/>
    </location>
    <ligand>
        <name>Mg(2+)</name>
        <dbReference type="ChEBI" id="CHEBI:18420"/>
        <label>1</label>
    </ligand>
</feature>
<sequence length="815" mass="93932">MTSERFIDTGEEPIQSLPSIDEFQNDRLLSLEEAIFSVQKWIPYPNQIVGYAKKKSSKPKDGLTIDESASIYVYAMEKAEPEHSICLQLDRAFHSKEKIQLQSWFPYIELFLTALKKLPSIKCTVYRGVRGDVWDQYQQDYIWWRGFSCCTNSVTQMKKILGSKGKRTIFEIHCINGKNVQNHSSLQDKNEIVLMPNTYLRVLGKRNLGSELYMIGLQEEQIPDEIIASSESLPPSSTKKIYSNEPHLKDTNQSNGQQSFIQTCGMRDLSKAHPKCQFQAEQYWFECQYHADDNQLIKKPDELERNIQDPPPKFNSDVMKRIQGSIIGMSLGDALGAHVEFRPRKFLLEHPVEDLEGGGTWGLEKGQFTDDTSMALCLAISLVNRHDFVLYDQLVRYKWWYKNGYMSSTGSCFDIGAATKQSICEFERRQKQFTTKYDISLDQIDFLSDSDLLKNFDVYCSEDGVAGNGALMRLAPVPLFFYKFPQYAIELSGRSGMITHGDRKAYDACRYYGALIVAALHNETKEQLLDNHFYSKHEEWFSNNLLCPEIMNIAEGSYKRKGGYDEGIRGKGYIVDALEAALWAFWCDGDSFEKGALAAVNLGDDTDTTAAIYGQLAGAYYGYEKLPQKWIKFVYAKKFMECLSKWIAYEGEKWQPNSSIMHSDTITQVISRKYQHFKTLVLKLKSNNTDKSNELDVFVDEMFNNLEKTLLSNSNDLRQRIKQIRPDPNDPRYNDKMIIYKELLEQMIVLNQKLQNVISQILDDFHIVIEELWNDISTNNGNNINRLLEEHENSLNGKWMNNIKEIEIKLNSIEI</sequence>
<comment type="caution">
    <text evidence="13">The sequence shown here is derived from an EMBL/GenBank/DDBJ whole genome shotgun (WGS) entry which is preliminary data.</text>
</comment>
<dbReference type="InterPro" id="IPR050792">
    <property type="entry name" value="ADP-ribosylglycohydrolase"/>
</dbReference>
<evidence type="ECO:0000256" key="5">
    <source>
        <dbReference type="ARBA" id="ARBA00042398"/>
    </source>
</evidence>
<evidence type="ECO:0000313" key="14">
    <source>
        <dbReference type="Proteomes" id="UP000663845"/>
    </source>
</evidence>
<evidence type="ECO:0000313" key="13">
    <source>
        <dbReference type="EMBL" id="CAF0843080.1"/>
    </source>
</evidence>
<evidence type="ECO:0000256" key="4">
    <source>
        <dbReference type="ARBA" id="ARBA00041057"/>
    </source>
</evidence>
<keyword evidence="12" id="KW-0479">Metal-binding</keyword>
<dbReference type="InterPro" id="IPR036705">
    <property type="entry name" value="Ribosyl_crysJ1_sf"/>
</dbReference>
<dbReference type="EC" id="3.2.1.143" evidence="2"/>
<evidence type="ECO:0000256" key="6">
    <source>
        <dbReference type="ARBA" id="ARBA00042471"/>
    </source>
</evidence>
<gene>
    <name evidence="13" type="ORF">JYZ213_LOCUS7471</name>
</gene>
<accession>A0A813VGM4</accession>
<dbReference type="Gene3D" id="1.10.4080.10">
    <property type="entry name" value="ADP-ribosylation/Crystallin J1"/>
    <property type="match status" value="1"/>
</dbReference>
<dbReference type="EMBL" id="CAJNOG010000049">
    <property type="protein sequence ID" value="CAF0843080.1"/>
    <property type="molecule type" value="Genomic_DNA"/>
</dbReference>
<dbReference type="SUPFAM" id="SSF101478">
    <property type="entry name" value="ADP-ribosylglycohydrolase"/>
    <property type="match status" value="1"/>
</dbReference>
<keyword evidence="12" id="KW-0460">Magnesium</keyword>
<name>A0A813VGM4_9BILA</name>
<evidence type="ECO:0000256" key="1">
    <source>
        <dbReference type="ARBA" id="ARBA00010702"/>
    </source>
</evidence>
<evidence type="ECO:0000256" key="3">
    <source>
        <dbReference type="ARBA" id="ARBA00022801"/>
    </source>
</evidence>
<feature type="binding site" evidence="12">
    <location>
        <position position="369"/>
    </location>
    <ligand>
        <name>Mg(2+)</name>
        <dbReference type="ChEBI" id="CHEBI:18420"/>
        <label>1</label>
    </ligand>
</feature>
<evidence type="ECO:0000256" key="2">
    <source>
        <dbReference type="ARBA" id="ARBA00012255"/>
    </source>
</evidence>
<protein>
    <recommendedName>
        <fullName evidence="4">ADP-ribosylhydrolase ARH3</fullName>
        <ecNumber evidence="2">3.2.1.143</ecNumber>
    </recommendedName>
    <alternativeName>
        <fullName evidence="5">ADP-ribose glycohydrolase ARH3</fullName>
    </alternativeName>
    <alternativeName>
        <fullName evidence="6">ADP-ribosylhydrolase 3</fullName>
    </alternativeName>
    <alternativeName>
        <fullName evidence="9">O-acetyl-ADP-ribose deacetylase ARH3</fullName>
    </alternativeName>
    <alternativeName>
        <fullName evidence="10">Poly(ADP-ribose) glycohydrolase ARH3</fullName>
    </alternativeName>
    <alternativeName>
        <fullName evidence="8">[Protein ADP-ribosylarginine] hydrolase-like protein 2</fullName>
    </alternativeName>
    <alternativeName>
        <fullName evidence="7">[Protein ADP-ribosylserine] hydrolase</fullName>
    </alternativeName>
</protein>
<feature type="binding site" evidence="12">
    <location>
        <position position="605"/>
    </location>
    <ligand>
        <name>Mg(2+)</name>
        <dbReference type="ChEBI" id="CHEBI:18420"/>
        <label>1</label>
    </ligand>
</feature>
<evidence type="ECO:0000256" key="11">
    <source>
        <dbReference type="ARBA" id="ARBA00049015"/>
    </source>
</evidence>